<dbReference type="InterPro" id="IPR020843">
    <property type="entry name" value="ER"/>
</dbReference>
<dbReference type="EMBL" id="CP001100">
    <property type="protein sequence ID" value="ACF13597.1"/>
    <property type="molecule type" value="Genomic_DNA"/>
</dbReference>
<name>B3QYG9_CHLT3</name>
<dbReference type="NCBIfam" id="TIGR02823">
    <property type="entry name" value="oxido_YhdH"/>
    <property type="match status" value="1"/>
</dbReference>
<evidence type="ECO:0000259" key="1">
    <source>
        <dbReference type="SMART" id="SM00829"/>
    </source>
</evidence>
<dbReference type="InterPro" id="IPR051397">
    <property type="entry name" value="Zn-ADH-like_protein"/>
</dbReference>
<dbReference type="eggNOG" id="COG0604">
    <property type="taxonomic scope" value="Bacteria"/>
</dbReference>
<protein>
    <submittedName>
        <fullName evidence="2">Quinone oxidoreductase, YhdH/YhfP family</fullName>
    </submittedName>
</protein>
<organism evidence="2 3">
    <name type="scientific">Chloroherpeton thalassium (strain ATCC 35110 / GB-78)</name>
    <dbReference type="NCBI Taxonomy" id="517418"/>
    <lineage>
        <taxon>Bacteria</taxon>
        <taxon>Pseudomonadati</taxon>
        <taxon>Chlorobiota</taxon>
        <taxon>Chlorobiia</taxon>
        <taxon>Chlorobiales</taxon>
        <taxon>Chloroherpetonaceae</taxon>
        <taxon>Chloroherpeton</taxon>
    </lineage>
</organism>
<dbReference type="CDD" id="cd05280">
    <property type="entry name" value="MDR_yhdh_yhfp"/>
    <property type="match status" value="1"/>
</dbReference>
<sequence>MSMKKSFKAMIVEESPKGEFQRSIGEKTIDALPEGEVLIKVHYSSLNYKDALSATGNKGVTKSYPHTPGVDAVGTVETCTKGNFQPGDAVIATGYDLGMNTSGGFAEYIRVPADWVVGLPKELSMKACMSFGTAGLTAAISVYRLQEAGLKPKDGEILVTGATGGVGSLAVAILAKEGYSVVAATGKASEHEFLKSLGASRILDRSEVTDSSKRPLLKGLWAGAIDTVGGEVLTTTIRSTKQTGTVTCCGNVASPNISLTVYPFILRGVRLQGIDAASTPLALREKMWQKLAKDWQFPQLEKMVTEITLDELSEQIDLILQAKIRGRVLVKIA</sequence>
<proteinExistence type="predicted"/>
<keyword evidence="3" id="KW-1185">Reference proteome</keyword>
<dbReference type="GO" id="GO:0043957">
    <property type="term" value="F:acryloyl-CoA reductase (NADPH) activity"/>
    <property type="evidence" value="ECO:0007669"/>
    <property type="project" value="TreeGrafter"/>
</dbReference>
<dbReference type="STRING" id="517418.Ctha_1133"/>
<feature type="domain" description="Enoyl reductase (ER)" evidence="1">
    <location>
        <begin position="25"/>
        <end position="330"/>
    </location>
</feature>
<dbReference type="OrthoDB" id="9805663at2"/>
<evidence type="ECO:0000313" key="2">
    <source>
        <dbReference type="EMBL" id="ACF13597.1"/>
    </source>
</evidence>
<gene>
    <name evidence="2" type="ordered locus">Ctha_1133</name>
</gene>
<dbReference type="PANTHER" id="PTHR43677">
    <property type="entry name" value="SHORT-CHAIN DEHYDROGENASE/REDUCTASE"/>
    <property type="match status" value="1"/>
</dbReference>
<dbReference type="InterPro" id="IPR036291">
    <property type="entry name" value="NAD(P)-bd_dom_sf"/>
</dbReference>
<dbReference type="SUPFAM" id="SSF51735">
    <property type="entry name" value="NAD(P)-binding Rossmann-fold domains"/>
    <property type="match status" value="1"/>
</dbReference>
<dbReference type="KEGG" id="cts:Ctha_1133"/>
<dbReference type="Proteomes" id="UP000001208">
    <property type="component" value="Chromosome"/>
</dbReference>
<dbReference type="InterPro" id="IPR014188">
    <property type="entry name" value="Acrylyl-CoA_reductase_AcuI"/>
</dbReference>
<dbReference type="InterPro" id="IPR013154">
    <property type="entry name" value="ADH-like_N"/>
</dbReference>
<evidence type="ECO:0000313" key="3">
    <source>
        <dbReference type="Proteomes" id="UP000001208"/>
    </source>
</evidence>
<dbReference type="SMART" id="SM00829">
    <property type="entry name" value="PKS_ER"/>
    <property type="match status" value="1"/>
</dbReference>
<dbReference type="Pfam" id="PF00107">
    <property type="entry name" value="ADH_zinc_N"/>
    <property type="match status" value="1"/>
</dbReference>
<dbReference type="AlphaFoldDB" id="B3QYG9"/>
<dbReference type="SUPFAM" id="SSF50129">
    <property type="entry name" value="GroES-like"/>
    <property type="match status" value="1"/>
</dbReference>
<dbReference type="InterPro" id="IPR011032">
    <property type="entry name" value="GroES-like_sf"/>
</dbReference>
<dbReference type="InterPro" id="IPR013149">
    <property type="entry name" value="ADH-like_C"/>
</dbReference>
<dbReference type="PANTHER" id="PTHR43677:SF1">
    <property type="entry name" value="ACRYLYL-COA REDUCTASE ACUI-RELATED"/>
    <property type="match status" value="1"/>
</dbReference>
<reference evidence="2 3" key="1">
    <citation type="submission" date="2008-06" db="EMBL/GenBank/DDBJ databases">
        <title>Complete sequence of Chloroherpeton thalassium ATCC 35110.</title>
        <authorList>
            <consortium name="US DOE Joint Genome Institute"/>
            <person name="Lucas S."/>
            <person name="Copeland A."/>
            <person name="Lapidus A."/>
            <person name="Glavina del Rio T."/>
            <person name="Dalin E."/>
            <person name="Tice H."/>
            <person name="Bruce D."/>
            <person name="Goodwin L."/>
            <person name="Pitluck S."/>
            <person name="Schmutz J."/>
            <person name="Larimer F."/>
            <person name="Land M."/>
            <person name="Hauser L."/>
            <person name="Kyrpides N."/>
            <person name="Mikhailova N."/>
            <person name="Liu Z."/>
            <person name="Li T."/>
            <person name="Zhao F."/>
            <person name="Overmann J."/>
            <person name="Bryant D.A."/>
            <person name="Richardson P."/>
        </authorList>
    </citation>
    <scope>NUCLEOTIDE SEQUENCE [LARGE SCALE GENOMIC DNA]</scope>
    <source>
        <strain evidence="3">ATCC 35110 / GB-78</strain>
    </source>
</reference>
<dbReference type="Gene3D" id="3.40.50.720">
    <property type="entry name" value="NAD(P)-binding Rossmann-like Domain"/>
    <property type="match status" value="1"/>
</dbReference>
<dbReference type="Pfam" id="PF08240">
    <property type="entry name" value="ADH_N"/>
    <property type="match status" value="1"/>
</dbReference>
<dbReference type="RefSeq" id="WP_012499681.1">
    <property type="nucleotide sequence ID" value="NC_011026.1"/>
</dbReference>
<accession>B3QYG9</accession>
<dbReference type="HOGENOM" id="CLU_026673_26_3_10"/>
<dbReference type="Gene3D" id="3.90.180.10">
    <property type="entry name" value="Medium-chain alcohol dehydrogenases, catalytic domain"/>
    <property type="match status" value="1"/>
</dbReference>